<protein>
    <recommendedName>
        <fullName evidence="2">U1-type domain-containing protein</fullName>
    </recommendedName>
</protein>
<feature type="domain" description="U1-type" evidence="2">
    <location>
        <begin position="257"/>
        <end position="291"/>
    </location>
</feature>
<name>A0AAQ3T1J5_PASNO</name>
<proteinExistence type="predicted"/>
<feature type="region of interest" description="Disordered" evidence="1">
    <location>
        <begin position="283"/>
        <end position="330"/>
    </location>
</feature>
<evidence type="ECO:0000313" key="3">
    <source>
        <dbReference type="EMBL" id="WVZ64994.1"/>
    </source>
</evidence>
<dbReference type="PANTHER" id="PTHR47487:SF9">
    <property type="entry name" value="OS09G0421700 PROTEIN"/>
    <property type="match status" value="1"/>
</dbReference>
<evidence type="ECO:0000256" key="1">
    <source>
        <dbReference type="SAM" id="MobiDB-lite"/>
    </source>
</evidence>
<dbReference type="InterPro" id="IPR036236">
    <property type="entry name" value="Znf_C2H2_sf"/>
</dbReference>
<organism evidence="3 4">
    <name type="scientific">Paspalum notatum var. saurae</name>
    <dbReference type="NCBI Taxonomy" id="547442"/>
    <lineage>
        <taxon>Eukaryota</taxon>
        <taxon>Viridiplantae</taxon>
        <taxon>Streptophyta</taxon>
        <taxon>Embryophyta</taxon>
        <taxon>Tracheophyta</taxon>
        <taxon>Spermatophyta</taxon>
        <taxon>Magnoliopsida</taxon>
        <taxon>Liliopsida</taxon>
        <taxon>Poales</taxon>
        <taxon>Poaceae</taxon>
        <taxon>PACMAD clade</taxon>
        <taxon>Panicoideae</taxon>
        <taxon>Andropogonodae</taxon>
        <taxon>Paspaleae</taxon>
        <taxon>Paspalinae</taxon>
        <taxon>Paspalum</taxon>
    </lineage>
</organism>
<dbReference type="Pfam" id="PF12874">
    <property type="entry name" value="zf-met"/>
    <property type="match status" value="1"/>
</dbReference>
<feature type="region of interest" description="Disordered" evidence="1">
    <location>
        <begin position="1"/>
        <end position="34"/>
    </location>
</feature>
<dbReference type="Proteomes" id="UP001341281">
    <property type="component" value="Chromosome 03"/>
</dbReference>
<dbReference type="InterPro" id="IPR013087">
    <property type="entry name" value="Znf_C2H2_type"/>
</dbReference>
<evidence type="ECO:0000313" key="4">
    <source>
        <dbReference type="Proteomes" id="UP001341281"/>
    </source>
</evidence>
<gene>
    <name evidence="3" type="ORF">U9M48_014429</name>
</gene>
<feature type="domain" description="U1-type" evidence="2">
    <location>
        <begin position="195"/>
        <end position="230"/>
    </location>
</feature>
<dbReference type="SUPFAM" id="SSF57667">
    <property type="entry name" value="beta-beta-alpha zinc fingers"/>
    <property type="match status" value="1"/>
</dbReference>
<feature type="compositionally biased region" description="Polar residues" evidence="1">
    <location>
        <begin position="285"/>
        <end position="302"/>
    </location>
</feature>
<dbReference type="GO" id="GO:0003676">
    <property type="term" value="F:nucleic acid binding"/>
    <property type="evidence" value="ECO:0007669"/>
    <property type="project" value="InterPro"/>
</dbReference>
<dbReference type="GO" id="GO:0008270">
    <property type="term" value="F:zinc ion binding"/>
    <property type="evidence" value="ECO:0007669"/>
    <property type="project" value="InterPro"/>
</dbReference>
<feature type="compositionally biased region" description="Basic and acidic residues" evidence="1">
    <location>
        <begin position="17"/>
        <end position="34"/>
    </location>
</feature>
<reference evidence="3 4" key="1">
    <citation type="submission" date="2024-02" db="EMBL/GenBank/DDBJ databases">
        <title>High-quality chromosome-scale genome assembly of Pensacola bahiagrass (Paspalum notatum Flugge var. saurae).</title>
        <authorList>
            <person name="Vega J.M."/>
            <person name="Podio M."/>
            <person name="Orjuela J."/>
            <person name="Siena L.A."/>
            <person name="Pessino S.C."/>
            <person name="Combes M.C."/>
            <person name="Mariac C."/>
            <person name="Albertini E."/>
            <person name="Pupilli F."/>
            <person name="Ortiz J.P.A."/>
            <person name="Leblanc O."/>
        </authorList>
    </citation>
    <scope>NUCLEOTIDE SEQUENCE [LARGE SCALE GENOMIC DNA]</scope>
    <source>
        <strain evidence="3">R1</strain>
        <tissue evidence="3">Leaf</tissue>
    </source>
</reference>
<dbReference type="PANTHER" id="PTHR47487">
    <property type="entry name" value="OS06G0651300 PROTEIN-RELATED"/>
    <property type="match status" value="1"/>
</dbReference>
<dbReference type="Gene3D" id="3.30.160.60">
    <property type="entry name" value="Classic Zinc Finger"/>
    <property type="match status" value="1"/>
</dbReference>
<dbReference type="SMART" id="SM00451">
    <property type="entry name" value="ZnF_U1"/>
    <property type="match status" value="2"/>
</dbReference>
<accession>A0AAQ3T1J5</accession>
<sequence>MEFACRGRPAADEDGDDSRRSRDPPLPHDFQKTGTEDAMLVIRDALLLQLRKDRLRQEIIMAELAKIDCAMALCSGAPHGVDTALMKRPKPEFFNFSEESMLHHSRWPTSSEHYFSNVGDLHDLKKKDVNHGNVQSAIEDISSECTRPCCSNGKAGDENAVSDQQNLQESNAPKKAPSLKWELTGITIPVKKTKPQSWSCAICQVQTPNTEHNLQQHCAGKKHRSNVAAMELRNKAISQKSETTAESSSCADQKTSPIKWSCSTCQVNGTSEVDLKEHINEKTHQQNIETQSNEGGSMAKSTEPQEEECHKSNVPQHSEKPPCSNSLANCTSESELGRQLVTEIQALLDAINNIATNSESHEAKPSPNIMPHDAEQTSQSVCSLGQASSEYQSCSSEPQVENPRRTRRRQKKREALLGGGHDAETAGMKQADKVFPDGSDSSMLADHHW</sequence>
<feature type="region of interest" description="Disordered" evidence="1">
    <location>
        <begin position="156"/>
        <end position="176"/>
    </location>
</feature>
<keyword evidence="4" id="KW-1185">Reference proteome</keyword>
<feature type="region of interest" description="Disordered" evidence="1">
    <location>
        <begin position="359"/>
        <end position="449"/>
    </location>
</feature>
<feature type="compositionally biased region" description="Polar residues" evidence="1">
    <location>
        <begin position="376"/>
        <end position="399"/>
    </location>
</feature>
<evidence type="ECO:0000259" key="2">
    <source>
        <dbReference type="SMART" id="SM00451"/>
    </source>
</evidence>
<dbReference type="EMBL" id="CP144747">
    <property type="protein sequence ID" value="WVZ64994.1"/>
    <property type="molecule type" value="Genomic_DNA"/>
</dbReference>
<dbReference type="AlphaFoldDB" id="A0AAQ3T1J5"/>
<dbReference type="InterPro" id="IPR003604">
    <property type="entry name" value="Matrin/U1-like-C_Znf_C2H2"/>
</dbReference>
<feature type="compositionally biased region" description="Polar residues" evidence="1">
    <location>
        <begin position="161"/>
        <end position="171"/>
    </location>
</feature>